<reference evidence="6 7" key="1">
    <citation type="submission" date="2020-09" db="EMBL/GenBank/DDBJ databases">
        <title>Isolation and identification of active actinomycetes.</title>
        <authorList>
            <person name="Li X."/>
        </authorList>
    </citation>
    <scope>NUCLEOTIDE SEQUENCE [LARGE SCALE GENOMIC DNA]</scope>
    <source>
        <strain evidence="6 7">NEAU-LLC</strain>
    </source>
</reference>
<keyword evidence="1" id="KW-0004">4Fe-4S</keyword>
<dbReference type="EMBL" id="JACXZS010000006">
    <property type="protein sequence ID" value="MBD3942073.1"/>
    <property type="molecule type" value="Genomic_DNA"/>
</dbReference>
<evidence type="ECO:0000256" key="1">
    <source>
        <dbReference type="ARBA" id="ARBA00022485"/>
    </source>
</evidence>
<evidence type="ECO:0000313" key="6">
    <source>
        <dbReference type="EMBL" id="MBD3942073.1"/>
    </source>
</evidence>
<dbReference type="InterPro" id="IPR039650">
    <property type="entry name" value="HdrA-like"/>
</dbReference>
<proteinExistence type="predicted"/>
<comment type="caution">
    <text evidence="6">The sequence shown here is derived from an EMBL/GenBank/DDBJ whole genome shotgun (WGS) entry which is preliminary data.</text>
</comment>
<keyword evidence="2" id="KW-0479">Metal-binding</keyword>
<keyword evidence="3" id="KW-0560">Oxidoreductase</keyword>
<evidence type="ECO:0000256" key="3">
    <source>
        <dbReference type="ARBA" id="ARBA00023002"/>
    </source>
</evidence>
<evidence type="ECO:0000256" key="2">
    <source>
        <dbReference type="ARBA" id="ARBA00022723"/>
    </source>
</evidence>
<dbReference type="Proteomes" id="UP000598426">
    <property type="component" value="Unassembled WGS sequence"/>
</dbReference>
<evidence type="ECO:0000256" key="4">
    <source>
        <dbReference type="ARBA" id="ARBA00023004"/>
    </source>
</evidence>
<keyword evidence="7" id="KW-1185">Reference proteome</keyword>
<accession>A0ABR8NPZ8</accession>
<dbReference type="RefSeq" id="WP_191171704.1">
    <property type="nucleotide sequence ID" value="NZ_JACXZS010000006.1"/>
</dbReference>
<evidence type="ECO:0000313" key="7">
    <source>
        <dbReference type="Proteomes" id="UP000598426"/>
    </source>
</evidence>
<dbReference type="InterPro" id="IPR036188">
    <property type="entry name" value="FAD/NAD-bd_sf"/>
</dbReference>
<dbReference type="Gene3D" id="3.50.50.60">
    <property type="entry name" value="FAD/NAD(P)-binding domain"/>
    <property type="match status" value="1"/>
</dbReference>
<name>A0ABR8NPZ8_9MICO</name>
<dbReference type="Pfam" id="PF12831">
    <property type="entry name" value="FAD_oxidored"/>
    <property type="match status" value="1"/>
</dbReference>
<evidence type="ECO:0000256" key="5">
    <source>
        <dbReference type="ARBA" id="ARBA00023014"/>
    </source>
</evidence>
<dbReference type="SUPFAM" id="SSF51905">
    <property type="entry name" value="FAD/NAD(P)-binding domain"/>
    <property type="match status" value="1"/>
</dbReference>
<sequence>MPTDSSAAAPASAPGLDADVLVVGGGPAGVSAAVQAARAGARTILLEKNGMLGGTTTTAGINFPGLFHAWGEQVIAGIGWDMVRAAVELEGAELPDFSRTDLPHWRLQIRVNAPLYAAVLSETVAQSGVELRLHSMLAELAWQGEEWHATIAGKEGLQRVRVARVIDCSGDADAVGLAGLERHRNEARQPGTYAIMLGGYDPDALDYDALNLEFDRALEEGRILPSDFGAHGRVLEPFLRKRGDNAIHLVGVDGATSKGRTDAETAGRAALLRIYRFLKPLPGLEELTVTYGATEVGVRESCTIEGLRRLTGEDYLSGRVWDDAVCFSYYPIDIHRPDGNGIAKTYLEEGRVATIPLSAMIPAGNRHLIVAGRCIAGDQEANSAYRVQATAMATGQAAGAAAALSAARGTAIDDVPLDELRALLREHGAIVPQP</sequence>
<keyword evidence="4" id="KW-0408">Iron</keyword>
<dbReference type="PANTHER" id="PTHR43498">
    <property type="entry name" value="FERREDOXIN:COB-COM HETERODISULFIDE REDUCTASE SUBUNIT A"/>
    <property type="match status" value="1"/>
</dbReference>
<keyword evidence="5" id="KW-0411">Iron-sulfur</keyword>
<dbReference type="PANTHER" id="PTHR43498:SF1">
    <property type="entry name" value="COB--COM HETERODISULFIDE REDUCTASE IRON-SULFUR SUBUNIT A"/>
    <property type="match status" value="1"/>
</dbReference>
<organism evidence="6 7">
    <name type="scientific">Microbacterium helvum</name>
    <dbReference type="NCBI Taxonomy" id="2773713"/>
    <lineage>
        <taxon>Bacteria</taxon>
        <taxon>Bacillati</taxon>
        <taxon>Actinomycetota</taxon>
        <taxon>Actinomycetes</taxon>
        <taxon>Micrococcales</taxon>
        <taxon>Microbacteriaceae</taxon>
        <taxon>Microbacterium</taxon>
    </lineage>
</organism>
<gene>
    <name evidence="6" type="ORF">IF188_10230</name>
</gene>
<protein>
    <submittedName>
        <fullName evidence="6">FAD-dependent oxidoreductase</fullName>
    </submittedName>
</protein>